<evidence type="ECO:0000259" key="3">
    <source>
        <dbReference type="Pfam" id="PF13717"/>
    </source>
</evidence>
<protein>
    <recommendedName>
        <fullName evidence="3">Zinc finger/thioredoxin putative domain-containing protein</fullName>
    </recommendedName>
</protein>
<gene>
    <name evidence="4" type="ORF">DPF_0942</name>
</gene>
<feature type="compositionally biased region" description="Basic and acidic residues" evidence="1">
    <location>
        <begin position="74"/>
        <end position="87"/>
    </location>
</feature>
<feature type="domain" description="Zinc finger/thioredoxin putative" evidence="3">
    <location>
        <begin position="1"/>
        <end position="36"/>
    </location>
</feature>
<dbReference type="InterPro" id="IPR011723">
    <property type="entry name" value="Znf/thioredoxin_put"/>
</dbReference>
<keyword evidence="2" id="KW-0472">Membrane</keyword>
<accession>A0A194AHK4</accession>
<keyword evidence="2" id="KW-1133">Transmembrane helix</keyword>
<dbReference type="Pfam" id="PF11906">
    <property type="entry name" value="DUF3426"/>
    <property type="match status" value="1"/>
</dbReference>
<evidence type="ECO:0000313" key="5">
    <source>
        <dbReference type="Proteomes" id="UP000095200"/>
    </source>
</evidence>
<organism evidence="4 5">
    <name type="scientific">Desulfoplanes formicivorans</name>
    <dbReference type="NCBI Taxonomy" id="1592317"/>
    <lineage>
        <taxon>Bacteria</taxon>
        <taxon>Pseudomonadati</taxon>
        <taxon>Thermodesulfobacteriota</taxon>
        <taxon>Desulfovibrionia</taxon>
        <taxon>Desulfovibrionales</taxon>
        <taxon>Desulfoplanaceae</taxon>
        <taxon>Desulfoplanes</taxon>
    </lineage>
</organism>
<dbReference type="InterPro" id="IPR021834">
    <property type="entry name" value="DUF3426"/>
</dbReference>
<evidence type="ECO:0000313" key="4">
    <source>
        <dbReference type="EMBL" id="GAU08239.1"/>
    </source>
</evidence>
<sequence>MIVQCPECDTRYNLDEDRIGPQGSKVRCTRCKHVFRVARPVASSVEETVEQLFSQAPDVFDNAADAPEGLEPPASKESEQPVDEHDVPVKKGRARQIVLWLLLVVLIVIGVGIGTYYYAPQLLDNTGTGAFVGKKVEEQKKETEAVIPEIALENVRQYFVKNEKIGQVFVVEGKAVNKFDVPKELIKLRIKLFDDTGKVIENKEFLCGNVVSYFQLQVLQREELESALTAKVGILTNNTNLKPGAGVPFMVVFPNPPKTLSEFALEPIEVKDPPA</sequence>
<dbReference type="Proteomes" id="UP000095200">
    <property type="component" value="Unassembled WGS sequence"/>
</dbReference>
<feature type="transmembrane region" description="Helical" evidence="2">
    <location>
        <begin position="97"/>
        <end position="119"/>
    </location>
</feature>
<proteinExistence type="predicted"/>
<keyword evidence="2" id="KW-0812">Transmembrane</keyword>
<dbReference type="RefSeq" id="WP_069857714.1">
    <property type="nucleotide sequence ID" value="NZ_BDFE01000009.1"/>
</dbReference>
<dbReference type="EMBL" id="BDFE01000009">
    <property type="protein sequence ID" value="GAU08239.1"/>
    <property type="molecule type" value="Genomic_DNA"/>
</dbReference>
<evidence type="ECO:0000256" key="2">
    <source>
        <dbReference type="SAM" id="Phobius"/>
    </source>
</evidence>
<feature type="region of interest" description="Disordered" evidence="1">
    <location>
        <begin position="63"/>
        <end position="87"/>
    </location>
</feature>
<comment type="caution">
    <text evidence="4">The sequence shown here is derived from an EMBL/GenBank/DDBJ whole genome shotgun (WGS) entry which is preliminary data.</text>
</comment>
<dbReference type="STRING" id="1592317.DPF_0942"/>
<dbReference type="NCBIfam" id="TIGR02098">
    <property type="entry name" value="MJ0042_CXXC"/>
    <property type="match status" value="1"/>
</dbReference>
<reference evidence="5" key="1">
    <citation type="submission" date="2016-06" db="EMBL/GenBank/DDBJ databases">
        <title>Draft genome sequence of Desulfoplanes formicivorans strain Pf12B.</title>
        <authorList>
            <person name="Watanabe M."/>
            <person name="Kojima H."/>
            <person name="Fukui M."/>
        </authorList>
    </citation>
    <scope>NUCLEOTIDE SEQUENCE [LARGE SCALE GENOMIC DNA]</scope>
    <source>
        <strain evidence="5">Pf12B</strain>
    </source>
</reference>
<dbReference type="OrthoDB" id="5506264at2"/>
<evidence type="ECO:0000256" key="1">
    <source>
        <dbReference type="SAM" id="MobiDB-lite"/>
    </source>
</evidence>
<keyword evidence="5" id="KW-1185">Reference proteome</keyword>
<name>A0A194AHK4_9BACT</name>
<dbReference type="Pfam" id="PF13717">
    <property type="entry name" value="Zn_ribbon_4"/>
    <property type="match status" value="1"/>
</dbReference>
<dbReference type="AlphaFoldDB" id="A0A194AHK4"/>